<gene>
    <name evidence="1" type="ORF">MRB53_031370</name>
</gene>
<protein>
    <submittedName>
        <fullName evidence="1">Uncharacterized protein</fullName>
    </submittedName>
</protein>
<accession>A0ACC2KNR3</accession>
<name>A0ACC2KNR3_PERAE</name>
<dbReference type="EMBL" id="CM056818">
    <property type="protein sequence ID" value="KAJ8622841.1"/>
    <property type="molecule type" value="Genomic_DNA"/>
</dbReference>
<organism evidence="1 2">
    <name type="scientific">Persea americana</name>
    <name type="common">Avocado</name>
    <dbReference type="NCBI Taxonomy" id="3435"/>
    <lineage>
        <taxon>Eukaryota</taxon>
        <taxon>Viridiplantae</taxon>
        <taxon>Streptophyta</taxon>
        <taxon>Embryophyta</taxon>
        <taxon>Tracheophyta</taxon>
        <taxon>Spermatophyta</taxon>
        <taxon>Magnoliopsida</taxon>
        <taxon>Magnoliidae</taxon>
        <taxon>Laurales</taxon>
        <taxon>Lauraceae</taxon>
        <taxon>Persea</taxon>
    </lineage>
</organism>
<evidence type="ECO:0000313" key="2">
    <source>
        <dbReference type="Proteomes" id="UP001234297"/>
    </source>
</evidence>
<sequence>MDVSRSDLFGKFGEARIFLFCILKPYGVEPRSNRDVGVWDFIRLIERGFLCPGNQDHVSENRSKPPKSSSSSSYCPNGSVPWPWRSRIKFCGPRIDFPHSFGFLLIAIVLSGFIFLEGLLLQQSFSSYLAHNFCHLFPDIAAKGKGQR</sequence>
<reference evidence="1 2" key="1">
    <citation type="journal article" date="2022" name="Hortic Res">
        <title>A haplotype resolved chromosomal level avocado genome allows analysis of novel avocado genes.</title>
        <authorList>
            <person name="Nath O."/>
            <person name="Fletcher S.J."/>
            <person name="Hayward A."/>
            <person name="Shaw L.M."/>
            <person name="Masouleh A.K."/>
            <person name="Furtado A."/>
            <person name="Henry R.J."/>
            <person name="Mitter N."/>
        </authorList>
    </citation>
    <scope>NUCLEOTIDE SEQUENCE [LARGE SCALE GENOMIC DNA]</scope>
    <source>
        <strain evidence="2">cv. Hass</strain>
    </source>
</reference>
<evidence type="ECO:0000313" key="1">
    <source>
        <dbReference type="EMBL" id="KAJ8622841.1"/>
    </source>
</evidence>
<dbReference type="Proteomes" id="UP001234297">
    <property type="component" value="Chromosome 10"/>
</dbReference>
<proteinExistence type="predicted"/>
<comment type="caution">
    <text evidence="1">The sequence shown here is derived from an EMBL/GenBank/DDBJ whole genome shotgun (WGS) entry which is preliminary data.</text>
</comment>
<keyword evidence="2" id="KW-1185">Reference proteome</keyword>